<feature type="region of interest" description="Disordered" evidence="1">
    <location>
        <begin position="342"/>
        <end position="368"/>
    </location>
</feature>
<name>A0ABQ8P4K1_9CRYT</name>
<reference evidence="2" key="1">
    <citation type="submission" date="2022-10" db="EMBL/GenBank/DDBJ databases">
        <title>Adaptive evolution leads to modifications in subtelomeric GC content in a zoonotic Cryptosporidium species.</title>
        <authorList>
            <person name="Li J."/>
            <person name="Feng Y."/>
            <person name="Xiao L."/>
        </authorList>
    </citation>
    <scope>NUCLEOTIDE SEQUENCE</scope>
    <source>
        <strain evidence="2">25894</strain>
    </source>
</reference>
<sequence length="368" mass="39091">MSRDKRRPVGCLVSSWSPRSQTQTASAGGCWGASWRPGRGREAAAWLRRCDHCYCSWIGGIQELLIKDLPYCRVEVSYRGKSVDVEDLGGAEGALGRKGVPPDEVVLEDDAHQQRGRDGVKSVERNKHVRVNVAERDLVDLEMLHGLRERVRDDQSVRAAGAGGRLAGRASLLGASLLGGRVVLGRDGPGAGPEPQSEPQPQPQLGLAGGLCGPGGQGARREDLGGGPEDGPGYEDLRDVGKNGDDEVRAAELGGEAVHHSVGGAGDGAGDGVLGRPIDVKDPGDLADGGVQEQLVVAESDQVERTAAGLQQELGLREEPGAQVLRGESRIKEQIIAALEEQPLQPNRDGNRKQLIDKVDKMRPELDL</sequence>
<evidence type="ECO:0000313" key="2">
    <source>
        <dbReference type="EMBL" id="KAJ1606856.1"/>
    </source>
</evidence>
<comment type="caution">
    <text evidence="2">The sequence shown here is derived from an EMBL/GenBank/DDBJ whole genome shotgun (WGS) entry which is preliminary data.</text>
</comment>
<organism evidence="2 3">
    <name type="scientific">Cryptosporidium canis</name>
    <dbReference type="NCBI Taxonomy" id="195482"/>
    <lineage>
        <taxon>Eukaryota</taxon>
        <taxon>Sar</taxon>
        <taxon>Alveolata</taxon>
        <taxon>Apicomplexa</taxon>
        <taxon>Conoidasida</taxon>
        <taxon>Coccidia</taxon>
        <taxon>Eucoccidiorida</taxon>
        <taxon>Eimeriorina</taxon>
        <taxon>Cryptosporidiidae</taxon>
        <taxon>Cryptosporidium</taxon>
    </lineage>
</organism>
<feature type="compositionally biased region" description="Gly residues" evidence="1">
    <location>
        <begin position="263"/>
        <end position="273"/>
    </location>
</feature>
<feature type="compositionally biased region" description="Basic and acidic residues" evidence="1">
    <location>
        <begin position="349"/>
        <end position="368"/>
    </location>
</feature>
<protein>
    <submittedName>
        <fullName evidence="2">Uncharacterized protein</fullName>
    </submittedName>
</protein>
<dbReference type="Proteomes" id="UP001071777">
    <property type="component" value="Unassembled WGS sequence"/>
</dbReference>
<dbReference type="PROSITE" id="PS51257">
    <property type="entry name" value="PROKAR_LIPOPROTEIN"/>
    <property type="match status" value="1"/>
</dbReference>
<feature type="region of interest" description="Disordered" evidence="1">
    <location>
        <begin position="256"/>
        <end position="280"/>
    </location>
</feature>
<proteinExistence type="predicted"/>
<accession>A0ABQ8P4K1</accession>
<feature type="region of interest" description="Disordered" evidence="1">
    <location>
        <begin position="184"/>
        <end position="242"/>
    </location>
</feature>
<gene>
    <name evidence="2" type="ORF">OJ252_3040</name>
</gene>
<evidence type="ECO:0000313" key="3">
    <source>
        <dbReference type="Proteomes" id="UP001071777"/>
    </source>
</evidence>
<dbReference type="EMBL" id="JAPCXB010000129">
    <property type="protein sequence ID" value="KAJ1606856.1"/>
    <property type="molecule type" value="Genomic_DNA"/>
</dbReference>
<keyword evidence="3" id="KW-1185">Reference proteome</keyword>
<feature type="compositionally biased region" description="Gly residues" evidence="1">
    <location>
        <begin position="207"/>
        <end position="218"/>
    </location>
</feature>
<evidence type="ECO:0000256" key="1">
    <source>
        <dbReference type="SAM" id="MobiDB-lite"/>
    </source>
</evidence>